<keyword evidence="3" id="KW-1185">Reference proteome</keyword>
<reference evidence="2" key="1">
    <citation type="submission" date="2021-09" db="EMBL/GenBank/DDBJ databases">
        <authorList>
            <person name="Martin H S."/>
        </authorList>
    </citation>
    <scope>NUCLEOTIDE SEQUENCE</scope>
</reference>
<comment type="caution">
    <text evidence="2">The sequence shown here is derived from an EMBL/GenBank/DDBJ whole genome shotgun (WGS) entry which is preliminary data.</text>
</comment>
<gene>
    <name evidence="2" type="ORF">DCHRY22_LOCUS2522</name>
</gene>
<dbReference type="EMBL" id="CAKASE010000046">
    <property type="protein sequence ID" value="CAG9560934.1"/>
    <property type="molecule type" value="Genomic_DNA"/>
</dbReference>
<evidence type="ECO:0000256" key="1">
    <source>
        <dbReference type="SAM" id="MobiDB-lite"/>
    </source>
</evidence>
<sequence length="88" mass="8890">MTGYNVSSILPVAHKMAAVIKIFVNGIKLAGRLGEGTARGVRGASVGAGGGGGGAEGLRGPIRRISAVADRSPKRSSRYSLANSRVAK</sequence>
<evidence type="ECO:0000313" key="2">
    <source>
        <dbReference type="EMBL" id="CAG9560934.1"/>
    </source>
</evidence>
<dbReference type="Proteomes" id="UP000789524">
    <property type="component" value="Unassembled WGS sequence"/>
</dbReference>
<feature type="compositionally biased region" description="Polar residues" evidence="1">
    <location>
        <begin position="78"/>
        <end position="88"/>
    </location>
</feature>
<accession>A0A8J2VZ95</accession>
<evidence type="ECO:0000313" key="3">
    <source>
        <dbReference type="Proteomes" id="UP000789524"/>
    </source>
</evidence>
<name>A0A8J2VZ95_9NEOP</name>
<dbReference type="AlphaFoldDB" id="A0A8J2VZ95"/>
<organism evidence="2 3">
    <name type="scientific">Danaus chrysippus</name>
    <name type="common">African queen</name>
    <dbReference type="NCBI Taxonomy" id="151541"/>
    <lineage>
        <taxon>Eukaryota</taxon>
        <taxon>Metazoa</taxon>
        <taxon>Ecdysozoa</taxon>
        <taxon>Arthropoda</taxon>
        <taxon>Hexapoda</taxon>
        <taxon>Insecta</taxon>
        <taxon>Pterygota</taxon>
        <taxon>Neoptera</taxon>
        <taxon>Endopterygota</taxon>
        <taxon>Lepidoptera</taxon>
        <taxon>Glossata</taxon>
        <taxon>Ditrysia</taxon>
        <taxon>Papilionoidea</taxon>
        <taxon>Nymphalidae</taxon>
        <taxon>Danainae</taxon>
        <taxon>Danaini</taxon>
        <taxon>Danaina</taxon>
        <taxon>Danaus</taxon>
        <taxon>Anosia</taxon>
    </lineage>
</organism>
<proteinExistence type="predicted"/>
<protein>
    <submittedName>
        <fullName evidence="2">(African queen) hypothetical protein</fullName>
    </submittedName>
</protein>
<feature type="region of interest" description="Disordered" evidence="1">
    <location>
        <begin position="66"/>
        <end position="88"/>
    </location>
</feature>